<dbReference type="InterPro" id="IPR043595">
    <property type="entry name" value="FaeB/C/D"/>
</dbReference>
<keyword evidence="7" id="KW-0119">Carbohydrate metabolism</keyword>
<evidence type="ECO:0000313" key="11">
    <source>
        <dbReference type="Proteomes" id="UP000018001"/>
    </source>
</evidence>
<keyword evidence="8" id="KW-0624">Polysaccharide degradation</keyword>
<proteinExistence type="predicted"/>
<dbReference type="GO" id="GO:0030600">
    <property type="term" value="F:feruloyl esterase activity"/>
    <property type="evidence" value="ECO:0007669"/>
    <property type="project" value="UniProtKB-EC"/>
</dbReference>
<keyword evidence="11" id="KW-1185">Reference proteome</keyword>
<evidence type="ECO:0000256" key="2">
    <source>
        <dbReference type="ARBA" id="ARBA00013091"/>
    </source>
</evidence>
<name>V5FCX5_BYSSN</name>
<accession>V5FCX5</accession>
<keyword evidence="5" id="KW-0732">Signal</keyword>
<evidence type="ECO:0000256" key="3">
    <source>
        <dbReference type="ARBA" id="ARBA00022525"/>
    </source>
</evidence>
<reference evidence="11" key="1">
    <citation type="journal article" date="2014" name="Genome Announc.">
        <title>Draft genome sequence of the formaldehyde-resistant fungus Byssochlamys spectabilis No. 5 (anamorph Paecilomyces variotii No. 5) (NBRC109023).</title>
        <authorList>
            <person name="Oka T."/>
            <person name="Ekino K."/>
            <person name="Fukuda K."/>
            <person name="Nomura Y."/>
        </authorList>
    </citation>
    <scope>NUCLEOTIDE SEQUENCE [LARGE SCALE GENOMIC DNA]</scope>
    <source>
        <strain evidence="11">No. 5 / NBRC 109023</strain>
    </source>
</reference>
<dbReference type="SUPFAM" id="SSF53474">
    <property type="entry name" value="alpha/beta-Hydrolases"/>
    <property type="match status" value="1"/>
</dbReference>
<evidence type="ECO:0000256" key="5">
    <source>
        <dbReference type="ARBA" id="ARBA00022729"/>
    </source>
</evidence>
<comment type="subcellular location">
    <subcellularLocation>
        <location evidence="1">Secreted</location>
    </subcellularLocation>
</comment>
<sequence>MSRPVAVAKFLVWICLRDHPSIQYYCLSKALSVMAAFSCRLLLAVWLLFTAVPVSSSTLNTLTSSGRTRSYWVHPPDEYDESKNYPVVIAFHGSSQIGYDVDGFALEADIRLSLPVIPTKYSKDRFFVYPNGVGGVWAGPSYGKVSVAEDLQFVSDLISDLQKQYKVDSARIYATGLSNGGGFVGTLACASVGGQFAALAPVAGSFYTDVNGTNDGCKPARSPLPILEIHGGNDTSVYYNGGQGQGGLLPPIPVWLGFWQQRNGCTSNTTYDSDNGNVHHAVWACKGINGALQHWKVDENRHDWPSKTMNIDMAVAGVGPQPIEANDIVIDFFDKFSLEG</sequence>
<dbReference type="Gene3D" id="3.40.50.1820">
    <property type="entry name" value="alpha/beta hydrolase"/>
    <property type="match status" value="1"/>
</dbReference>
<protein>
    <recommendedName>
        <fullName evidence="2">feruloyl esterase</fullName>
        <ecNumber evidence="2">3.1.1.73</ecNumber>
    </recommendedName>
</protein>
<evidence type="ECO:0000313" key="10">
    <source>
        <dbReference type="EMBL" id="GAD94949.1"/>
    </source>
</evidence>
<dbReference type="HOGENOM" id="CLU_027551_4_1_1"/>
<dbReference type="EC" id="3.1.1.73" evidence="2"/>
<evidence type="ECO:0000256" key="4">
    <source>
        <dbReference type="ARBA" id="ARBA00022651"/>
    </source>
</evidence>
<gene>
    <name evidence="10" type="ORF">PVAR5_3583</name>
</gene>
<dbReference type="Proteomes" id="UP000018001">
    <property type="component" value="Unassembled WGS sequence"/>
</dbReference>
<evidence type="ECO:0000256" key="9">
    <source>
        <dbReference type="ARBA" id="ARBA00034075"/>
    </source>
</evidence>
<dbReference type="PANTHER" id="PTHR38050:SF2">
    <property type="entry name" value="FERULOYL ESTERASE C-RELATED"/>
    <property type="match status" value="1"/>
</dbReference>
<keyword evidence="6" id="KW-0378">Hydrolase</keyword>
<dbReference type="InParanoid" id="V5FCX5"/>
<dbReference type="GO" id="GO:0005576">
    <property type="term" value="C:extracellular region"/>
    <property type="evidence" value="ECO:0007669"/>
    <property type="project" value="UniProtKB-SubCell"/>
</dbReference>
<evidence type="ECO:0000256" key="6">
    <source>
        <dbReference type="ARBA" id="ARBA00022801"/>
    </source>
</evidence>
<organism evidence="10 11">
    <name type="scientific">Byssochlamys spectabilis (strain No. 5 / NBRC 109023)</name>
    <name type="common">Paecilomyces variotii</name>
    <dbReference type="NCBI Taxonomy" id="1356009"/>
    <lineage>
        <taxon>Eukaryota</taxon>
        <taxon>Fungi</taxon>
        <taxon>Dikarya</taxon>
        <taxon>Ascomycota</taxon>
        <taxon>Pezizomycotina</taxon>
        <taxon>Eurotiomycetes</taxon>
        <taxon>Eurotiomycetidae</taxon>
        <taxon>Eurotiales</taxon>
        <taxon>Thermoascaceae</taxon>
        <taxon>Paecilomyces</taxon>
    </lineage>
</organism>
<dbReference type="OrthoDB" id="424610at2759"/>
<comment type="caution">
    <text evidence="10">The sequence shown here is derived from an EMBL/GenBank/DDBJ whole genome shotgun (WGS) entry which is preliminary data.</text>
</comment>
<evidence type="ECO:0000256" key="8">
    <source>
        <dbReference type="ARBA" id="ARBA00023326"/>
    </source>
</evidence>
<evidence type="ECO:0000256" key="7">
    <source>
        <dbReference type="ARBA" id="ARBA00023277"/>
    </source>
</evidence>
<dbReference type="PANTHER" id="PTHR38050">
    <property type="match status" value="1"/>
</dbReference>
<keyword evidence="4" id="KW-0858">Xylan degradation</keyword>
<dbReference type="EMBL" id="BAUL01000106">
    <property type="protein sequence ID" value="GAD94949.1"/>
    <property type="molecule type" value="Genomic_DNA"/>
</dbReference>
<comment type="catalytic activity">
    <reaction evidence="9">
        <text>feruloyl-polysaccharide + H2O = ferulate + polysaccharide.</text>
        <dbReference type="EC" id="3.1.1.73"/>
    </reaction>
</comment>
<dbReference type="AlphaFoldDB" id="V5FCX5"/>
<evidence type="ECO:0000256" key="1">
    <source>
        <dbReference type="ARBA" id="ARBA00004613"/>
    </source>
</evidence>
<dbReference type="InterPro" id="IPR029058">
    <property type="entry name" value="AB_hydrolase_fold"/>
</dbReference>
<keyword evidence="3" id="KW-0964">Secreted</keyword>
<dbReference type="eggNOG" id="ENOG502SBTI">
    <property type="taxonomic scope" value="Eukaryota"/>
</dbReference>
<dbReference type="GO" id="GO:0045493">
    <property type="term" value="P:xylan catabolic process"/>
    <property type="evidence" value="ECO:0007669"/>
    <property type="project" value="UniProtKB-KW"/>
</dbReference>